<dbReference type="Proteomes" id="UP000027980">
    <property type="component" value="Chromosome"/>
</dbReference>
<dbReference type="KEGG" id="tap:GZ22_17195"/>
<name>A0A075LPD8_9BACI</name>
<gene>
    <name evidence="2" type="ORF">GZ22_17195</name>
</gene>
<dbReference type="GeneID" id="34221914"/>
<dbReference type="SUPFAM" id="SSF52833">
    <property type="entry name" value="Thioredoxin-like"/>
    <property type="match status" value="1"/>
</dbReference>
<dbReference type="EMBL" id="CP008876">
    <property type="protein sequence ID" value="AIF68194.1"/>
    <property type="molecule type" value="Genomic_DNA"/>
</dbReference>
<evidence type="ECO:0000313" key="3">
    <source>
        <dbReference type="Proteomes" id="UP000027980"/>
    </source>
</evidence>
<organism evidence="2 3">
    <name type="scientific">Terribacillus saccharophilus</name>
    <dbReference type="NCBI Taxonomy" id="361277"/>
    <lineage>
        <taxon>Bacteria</taxon>
        <taxon>Bacillati</taxon>
        <taxon>Bacillota</taxon>
        <taxon>Bacilli</taxon>
        <taxon>Bacillales</taxon>
        <taxon>Bacillaceae</taxon>
        <taxon>Terribacillus</taxon>
    </lineage>
</organism>
<evidence type="ECO:0000259" key="1">
    <source>
        <dbReference type="Pfam" id="PF00085"/>
    </source>
</evidence>
<dbReference type="RefSeq" id="WP_038564870.1">
    <property type="nucleotide sequence ID" value="NZ_CP008876.1"/>
</dbReference>
<protein>
    <recommendedName>
        <fullName evidence="1">Thioredoxin domain-containing protein</fullName>
    </recommendedName>
</protein>
<dbReference type="InterPro" id="IPR036249">
    <property type="entry name" value="Thioredoxin-like_sf"/>
</dbReference>
<sequence>MNINVIKTEVQTVTQQEQARIFVHTPFCGTCQLAEKMLLAVEAVTGQEYYHKLNASLFPDFMQENKIESVPCLITFKQGEVQEKIYAFHSVQHMLAKTLSE</sequence>
<dbReference type="InterPro" id="IPR013766">
    <property type="entry name" value="Thioredoxin_domain"/>
</dbReference>
<evidence type="ECO:0000313" key="2">
    <source>
        <dbReference type="EMBL" id="AIF68194.1"/>
    </source>
</evidence>
<proteinExistence type="predicted"/>
<dbReference type="CDD" id="cd02947">
    <property type="entry name" value="TRX_family"/>
    <property type="match status" value="1"/>
</dbReference>
<dbReference type="Pfam" id="PF00085">
    <property type="entry name" value="Thioredoxin"/>
    <property type="match status" value="1"/>
</dbReference>
<dbReference type="OrthoDB" id="5784238at2"/>
<dbReference type="Gene3D" id="3.40.30.10">
    <property type="entry name" value="Glutaredoxin"/>
    <property type="match status" value="1"/>
</dbReference>
<accession>A0A075LPD8</accession>
<reference evidence="2 3" key="1">
    <citation type="submission" date="2014-07" db="EMBL/GenBank/DDBJ databases">
        <title>Complete genome sequence of a moderately halophilic bacterium Terribacillus aidingensis MP602, isolated from Cryptomeria fortunei in Tianmu mountain in China.</title>
        <authorList>
            <person name="Wang Y."/>
            <person name="Lu P."/>
            <person name="Zhang L."/>
        </authorList>
    </citation>
    <scope>NUCLEOTIDE SEQUENCE [LARGE SCALE GENOMIC DNA]</scope>
    <source>
        <strain evidence="2 3">MP602</strain>
    </source>
</reference>
<dbReference type="HOGENOM" id="CLU_090389_17_1_9"/>
<feature type="domain" description="Thioredoxin" evidence="1">
    <location>
        <begin position="16"/>
        <end position="89"/>
    </location>
</feature>
<dbReference type="AlphaFoldDB" id="A0A075LPD8"/>